<sequence>MTTTSFLERAPQDIIREIALLGAASVFDPQDIVSLLLTSSKIHSVLNIRNCPRLYATVFLATYGGPVDLLPYRTLAEELVRRCTLLRRLRKDDMTSEGLKHDLQTAVGMLLENNPRAHARLTGARFFRFVWTLWQTRHTSGAPLDGETAGLALVALSLTMTHGLDDLVSMSVADRRGFMQSLADYFLEKLGGPLDAPRIAGHAREGHNSHNISQASDTANGPHPPSTPELGSLPVHLYSAALLSAYPVHAALQLYCAAHWVAAPPAPPPRLPTTRASAVQVQWPGPTQEDCREFALAFRTPLFADVCDRVGGDARSGPGTSTSVAPGSLTGVWEGCLMILGGPTRGPVKSMESSSDVPEVFDCIRPLQFELQEYLSNGPEALSGPLRCLRKVEPRPEHAEAWGAYAYAGDVQDDGLVQLIRQPATNTSSESEAEWLFSGRVLPGGAFVGCYRVLDGAGRGVFSMCRRA</sequence>
<dbReference type="KEGG" id="scm:SCHCO_02671852"/>
<dbReference type="OrthoDB" id="3007819at2759"/>
<feature type="region of interest" description="Disordered" evidence="1">
    <location>
        <begin position="197"/>
        <end position="228"/>
    </location>
</feature>
<dbReference type="Proteomes" id="UP000007431">
    <property type="component" value="Unassembled WGS sequence"/>
</dbReference>
<accession>D8QG58</accession>
<dbReference type="eggNOG" id="ENOG502R2M2">
    <property type="taxonomic scope" value="Eukaryota"/>
</dbReference>
<evidence type="ECO:0000256" key="1">
    <source>
        <dbReference type="SAM" id="MobiDB-lite"/>
    </source>
</evidence>
<dbReference type="RefSeq" id="XP_003028137.1">
    <property type="nucleotide sequence ID" value="XM_003028091.1"/>
</dbReference>
<gene>
    <name evidence="2" type="ORF">SCHCODRAFT_237524</name>
</gene>
<name>D8QG58_SCHCM</name>
<keyword evidence="3" id="KW-1185">Reference proteome</keyword>
<evidence type="ECO:0000313" key="2">
    <source>
        <dbReference type="EMBL" id="EFI93234.1"/>
    </source>
</evidence>
<dbReference type="AlphaFoldDB" id="D8QG58"/>
<evidence type="ECO:0000313" key="3">
    <source>
        <dbReference type="Proteomes" id="UP000007431"/>
    </source>
</evidence>
<reference evidence="2 3" key="1">
    <citation type="journal article" date="2010" name="Nat. Biotechnol.">
        <title>Genome sequence of the model mushroom Schizophyllum commune.</title>
        <authorList>
            <person name="Ohm R.A."/>
            <person name="de Jong J.F."/>
            <person name="Lugones L.G."/>
            <person name="Aerts A."/>
            <person name="Kothe E."/>
            <person name="Stajich J.E."/>
            <person name="de Vries R.P."/>
            <person name="Record E."/>
            <person name="Levasseur A."/>
            <person name="Baker S.E."/>
            <person name="Bartholomew K.A."/>
            <person name="Coutinho P.M."/>
            <person name="Erdmann S."/>
            <person name="Fowler T.J."/>
            <person name="Gathman A.C."/>
            <person name="Lombard V."/>
            <person name="Henrissat B."/>
            <person name="Knabe N."/>
            <person name="Kuees U."/>
            <person name="Lilly W.W."/>
            <person name="Lindquist E."/>
            <person name="Lucas S."/>
            <person name="Magnuson J.K."/>
            <person name="Piumi F."/>
            <person name="Raudaskoski M."/>
            <person name="Salamov A."/>
            <person name="Schmutz J."/>
            <person name="Schwarze F.W.M.R."/>
            <person name="vanKuyk P.A."/>
            <person name="Horton J.S."/>
            <person name="Grigoriev I.V."/>
            <person name="Woesten H.A.B."/>
        </authorList>
    </citation>
    <scope>NUCLEOTIDE SEQUENCE [LARGE SCALE GENOMIC DNA]</scope>
    <source>
        <strain evidence="3">H4-8 / FGSC 9210</strain>
    </source>
</reference>
<proteinExistence type="predicted"/>
<organism evidence="3">
    <name type="scientific">Schizophyllum commune (strain H4-8 / FGSC 9210)</name>
    <name type="common">Split gill fungus</name>
    <dbReference type="NCBI Taxonomy" id="578458"/>
    <lineage>
        <taxon>Eukaryota</taxon>
        <taxon>Fungi</taxon>
        <taxon>Dikarya</taxon>
        <taxon>Basidiomycota</taxon>
        <taxon>Agaricomycotina</taxon>
        <taxon>Agaricomycetes</taxon>
        <taxon>Agaricomycetidae</taxon>
        <taxon>Agaricales</taxon>
        <taxon>Schizophyllaceae</taxon>
        <taxon>Schizophyllum</taxon>
    </lineage>
</organism>
<dbReference type="OMA" id="GTWIFEG"/>
<dbReference type="InParanoid" id="D8QG58"/>
<dbReference type="EMBL" id="GL377311">
    <property type="protein sequence ID" value="EFI93234.1"/>
    <property type="molecule type" value="Genomic_DNA"/>
</dbReference>
<dbReference type="GeneID" id="9591908"/>
<dbReference type="HOGENOM" id="CLU_011151_0_1_1"/>
<protein>
    <submittedName>
        <fullName evidence="2">Uncharacterized protein</fullName>
    </submittedName>
</protein>
<feature type="compositionally biased region" description="Polar residues" evidence="1">
    <location>
        <begin position="209"/>
        <end position="219"/>
    </location>
</feature>
<dbReference type="VEuPathDB" id="FungiDB:SCHCODRAFT_02671852"/>